<evidence type="ECO:0000259" key="3">
    <source>
        <dbReference type="PROSITE" id="PS50006"/>
    </source>
</evidence>
<evidence type="ECO:0000313" key="4">
    <source>
        <dbReference type="EMBL" id="EPQ26260.1"/>
    </source>
</evidence>
<dbReference type="AlphaFoldDB" id="A0A061H336"/>
<feature type="transmembrane region" description="Helical" evidence="2">
    <location>
        <begin position="827"/>
        <end position="846"/>
    </location>
</feature>
<dbReference type="InterPro" id="IPR008984">
    <property type="entry name" value="SMAD_FHA_dom_sf"/>
</dbReference>
<feature type="compositionally biased region" description="Polar residues" evidence="1">
    <location>
        <begin position="282"/>
        <end position="296"/>
    </location>
</feature>
<dbReference type="Pfam" id="PF00498">
    <property type="entry name" value="FHA"/>
    <property type="match status" value="1"/>
</dbReference>
<dbReference type="HOGENOM" id="CLU_335270_0_0_1"/>
<dbReference type="SUPFAM" id="SSF49879">
    <property type="entry name" value="SMAD/FHA domain"/>
    <property type="match status" value="1"/>
</dbReference>
<dbReference type="InterPro" id="IPR000253">
    <property type="entry name" value="FHA_dom"/>
</dbReference>
<dbReference type="RefSeq" id="XP_007881925.1">
    <property type="nucleotide sequence ID" value="XM_007883734.1"/>
</dbReference>
<dbReference type="GeneID" id="19320274"/>
<reference evidence="4 5" key="1">
    <citation type="journal article" date="2013" name="Plant Cell">
        <title>The transition from a phytopathogenic smut ancestor to an anamorphic biocontrol agent deciphered by comparative whole-genome analysis.</title>
        <authorList>
            <person name="Lefebvre F."/>
            <person name="Joly D.L."/>
            <person name="Labbe C."/>
            <person name="Teichmann B."/>
            <person name="Linning R."/>
            <person name="Belzile F."/>
            <person name="Bakkeren G."/>
            <person name="Belanger R.R."/>
        </authorList>
    </citation>
    <scope>NUCLEOTIDE SEQUENCE [LARGE SCALE GENOMIC DNA]</scope>
    <source>
        <strain evidence="4 5">PF-1</strain>
    </source>
</reference>
<keyword evidence="2" id="KW-1133">Transmembrane helix</keyword>
<feature type="compositionally biased region" description="Basic and acidic residues" evidence="1">
    <location>
        <begin position="438"/>
        <end position="451"/>
    </location>
</feature>
<proteinExistence type="predicted"/>
<gene>
    <name evidence="4" type="ORF">PFL1_06195</name>
</gene>
<feature type="compositionally biased region" description="Basic and acidic residues" evidence="1">
    <location>
        <begin position="239"/>
        <end position="249"/>
    </location>
</feature>
<dbReference type="Gene3D" id="2.60.200.20">
    <property type="match status" value="1"/>
</dbReference>
<protein>
    <recommendedName>
        <fullName evidence="3">FHA domain-containing protein</fullName>
    </recommendedName>
</protein>
<name>A0A061H336_9BASI</name>
<sequence length="851" mass="90571">MSGLTAISSALPASHTALVPHAIPKAVAFEPIASVELHCSEQPSRAWQSRGHKIVNFPAGRDILIKRGSKPDPPHSIINEFDQVRRFPSKVISKEHACITWRTGPDGAKRPYLLDLASTHGTIVERRAAVYDARRKRWTPGSGIVSCKVPQHRPFELQEGDCVTFGKKVESAGESFWPVIGYVHLRLDKEAAGGKDEDVLFIGSRPASLSGRFSLNAIDVDSLSEGGHDDSGVELSETEPQKPEKRDEAPLSAAAAKHHHADEDATTRDLTEPKAVPAEGLEQTSSAAIDQQQSPLPANKDVAPSASAKEDRKAPSLDAIAGSTREEPRHEDSEHQDEDRRGDAARGDDEDACLCKICRATASTKSGQVEMERCELDPEASDLEEGGDMSAGAEKTSEVDRAANGLDALVQGRDASEEPRPEKRDEIQDEDEEMASVEIEHHYGDEDKSGESEEDTSEDEDEDEDENEGEDNEEVGDSEGEETLGFDHPVSDDVEGGSQDGEGDMDASGEAHLDNDHRDMETAVVETCDDEDCDDEELDEEDLDEEDYGDEEIDEDEYDDEDLEDDFEDDYSQDGSDGQIDGEVEADNAAAVVKPGGDREGNPAANAAEAGAMAHAHALFEPKDDDAACSKESAAKANDAKPIVEVVVEVEKHRTRPAAFSRQTQTEAHEGDASVAMPRVIASNKRIRDVASSGATVTTVVAKAASGDEPTKEQAAAVQVEASIATAEAEEQPAGSKAGVGSAAQIAVETPSASSAPDTAESVVPVPVPVSVAVMDVGQSVAAASDQVVTTADAPHKKRRTAEDTALPIHLAEPVSDARGWRHSLKLMAVGAVAGGVGVMAGLVSIGRSAQ</sequence>
<feature type="compositionally biased region" description="Basic and acidic residues" evidence="1">
    <location>
        <begin position="414"/>
        <end position="426"/>
    </location>
</feature>
<evidence type="ECO:0000256" key="1">
    <source>
        <dbReference type="SAM" id="MobiDB-lite"/>
    </source>
</evidence>
<feature type="compositionally biased region" description="Basic and acidic residues" evidence="1">
    <location>
        <begin position="324"/>
        <end position="347"/>
    </location>
</feature>
<dbReference type="EMBL" id="KE361646">
    <property type="protein sequence ID" value="EPQ26260.1"/>
    <property type="molecule type" value="Genomic_DNA"/>
</dbReference>
<feature type="compositionally biased region" description="Acidic residues" evidence="1">
    <location>
        <begin position="452"/>
        <end position="484"/>
    </location>
</feature>
<keyword evidence="2" id="KW-0812">Transmembrane</keyword>
<feature type="compositionally biased region" description="Acidic residues" evidence="1">
    <location>
        <begin position="527"/>
        <end position="572"/>
    </location>
</feature>
<evidence type="ECO:0000313" key="5">
    <source>
        <dbReference type="Proteomes" id="UP000053664"/>
    </source>
</evidence>
<dbReference type="PROSITE" id="PS50006">
    <property type="entry name" value="FHA_DOMAIN"/>
    <property type="match status" value="1"/>
</dbReference>
<feature type="domain" description="FHA" evidence="3">
    <location>
        <begin position="63"/>
        <end position="129"/>
    </location>
</feature>
<evidence type="ECO:0000256" key="2">
    <source>
        <dbReference type="SAM" id="Phobius"/>
    </source>
</evidence>
<keyword evidence="2" id="KW-0472">Membrane</keyword>
<feature type="compositionally biased region" description="Basic and acidic residues" evidence="1">
    <location>
        <begin position="509"/>
        <end position="521"/>
    </location>
</feature>
<feature type="region of interest" description="Disordered" evidence="1">
    <location>
        <begin position="364"/>
        <end position="582"/>
    </location>
</feature>
<feature type="compositionally biased region" description="Basic and acidic residues" evidence="1">
    <location>
        <begin position="260"/>
        <end position="272"/>
    </location>
</feature>
<dbReference type="KEGG" id="pfp:PFL1_06195"/>
<feature type="region of interest" description="Disordered" evidence="1">
    <location>
        <begin position="223"/>
        <end position="351"/>
    </location>
</feature>
<feature type="compositionally biased region" description="Acidic residues" evidence="1">
    <location>
        <begin position="377"/>
        <end position="387"/>
    </location>
</feature>
<feature type="region of interest" description="Disordered" evidence="1">
    <location>
        <begin position="655"/>
        <end position="674"/>
    </location>
</feature>
<accession>A0A061H336</accession>
<dbReference type="eggNOG" id="KOG1808">
    <property type="taxonomic scope" value="Eukaryota"/>
</dbReference>
<organism evidence="4 5">
    <name type="scientific">Pseudozyma flocculosa PF-1</name>
    <dbReference type="NCBI Taxonomy" id="1277687"/>
    <lineage>
        <taxon>Eukaryota</taxon>
        <taxon>Fungi</taxon>
        <taxon>Dikarya</taxon>
        <taxon>Basidiomycota</taxon>
        <taxon>Ustilaginomycotina</taxon>
        <taxon>Ustilaginomycetes</taxon>
        <taxon>Ustilaginales</taxon>
        <taxon>Ustilaginaceae</taxon>
        <taxon>Pseudozyma</taxon>
    </lineage>
</organism>
<dbReference type="Proteomes" id="UP000053664">
    <property type="component" value="Unassembled WGS sequence"/>
</dbReference>